<dbReference type="GO" id="GO:0032259">
    <property type="term" value="P:methylation"/>
    <property type="evidence" value="ECO:0007669"/>
    <property type="project" value="UniProtKB-KW"/>
</dbReference>
<feature type="compositionally biased region" description="Basic residues" evidence="1">
    <location>
        <begin position="10"/>
        <end position="24"/>
    </location>
</feature>
<keyword evidence="2" id="KW-0812">Transmembrane</keyword>
<dbReference type="GO" id="GO:0008168">
    <property type="term" value="F:methyltransferase activity"/>
    <property type="evidence" value="ECO:0007669"/>
    <property type="project" value="UniProtKB-KW"/>
</dbReference>
<keyword evidence="3" id="KW-0489">Methyltransferase</keyword>
<evidence type="ECO:0000256" key="1">
    <source>
        <dbReference type="SAM" id="MobiDB-lite"/>
    </source>
</evidence>
<feature type="transmembrane region" description="Helical" evidence="2">
    <location>
        <begin position="69"/>
        <end position="87"/>
    </location>
</feature>
<proteinExistence type="predicted"/>
<sequence>MASSFERAVKRNQHKVNKNRKKKGQPVLGSGMENEDIFKGRAFIFPFVLVVLAFMFLTLSGLTKGGVAGFDWVVFVLYMGLALMYFFRRPYLKVGKKRIKTIKLSRERSLGAEDIKRIVVDKGSIIIEHNAKGSNWAFSRLLNLYDTDAMGERLISFAQTHQIPVEDKKALKEAK</sequence>
<gene>
    <name evidence="3" type="ORF">H9647_08805</name>
</gene>
<feature type="region of interest" description="Disordered" evidence="1">
    <location>
        <begin position="1"/>
        <end position="28"/>
    </location>
</feature>
<protein>
    <submittedName>
        <fullName evidence="3">Methyltransferase</fullName>
    </submittedName>
</protein>
<keyword evidence="2" id="KW-1133">Transmembrane helix</keyword>
<dbReference type="Proteomes" id="UP000608071">
    <property type="component" value="Unassembled WGS sequence"/>
</dbReference>
<keyword evidence="4" id="KW-1185">Reference proteome</keyword>
<keyword evidence="3" id="KW-0808">Transferase</keyword>
<feature type="transmembrane region" description="Helical" evidence="2">
    <location>
        <begin position="42"/>
        <end position="63"/>
    </location>
</feature>
<comment type="caution">
    <text evidence="3">The sequence shown here is derived from an EMBL/GenBank/DDBJ whole genome shotgun (WGS) entry which is preliminary data.</text>
</comment>
<dbReference type="RefSeq" id="WP_191799352.1">
    <property type="nucleotide sequence ID" value="NZ_JACSQL010000002.1"/>
</dbReference>
<reference evidence="3 4" key="1">
    <citation type="submission" date="2020-08" db="EMBL/GenBank/DDBJ databases">
        <title>A Genomic Blueprint of the Chicken Gut Microbiome.</title>
        <authorList>
            <person name="Gilroy R."/>
            <person name="Ravi A."/>
            <person name="Getino M."/>
            <person name="Pursley I."/>
            <person name="Horton D.L."/>
            <person name="Alikhan N.-F."/>
            <person name="Baker D."/>
            <person name="Gharbi K."/>
            <person name="Hall N."/>
            <person name="Watson M."/>
            <person name="Adriaenssens E.M."/>
            <person name="Foster-Nyarko E."/>
            <person name="Jarju S."/>
            <person name="Secka A."/>
            <person name="Antonio M."/>
            <person name="Oren A."/>
            <person name="Chaudhuri R."/>
            <person name="La Ragione R.M."/>
            <person name="Hildebrand F."/>
            <person name="Pallen M.J."/>
        </authorList>
    </citation>
    <scope>NUCLEOTIDE SEQUENCE [LARGE SCALE GENOMIC DNA]</scope>
    <source>
        <strain evidence="3 4">Sa2BVA9</strain>
    </source>
</reference>
<dbReference type="EMBL" id="JACSQL010000002">
    <property type="protein sequence ID" value="MBD7968162.1"/>
    <property type="molecule type" value="Genomic_DNA"/>
</dbReference>
<evidence type="ECO:0000313" key="3">
    <source>
        <dbReference type="EMBL" id="MBD7968162.1"/>
    </source>
</evidence>
<evidence type="ECO:0000256" key="2">
    <source>
        <dbReference type="SAM" id="Phobius"/>
    </source>
</evidence>
<keyword evidence="2" id="KW-0472">Membrane</keyword>
<accession>A0ABR8SXD8</accession>
<evidence type="ECO:0000313" key="4">
    <source>
        <dbReference type="Proteomes" id="UP000608071"/>
    </source>
</evidence>
<organism evidence="3 4">
    <name type="scientific">Paenibacillus gallinarum</name>
    <dbReference type="NCBI Taxonomy" id="2762232"/>
    <lineage>
        <taxon>Bacteria</taxon>
        <taxon>Bacillati</taxon>
        <taxon>Bacillota</taxon>
        <taxon>Bacilli</taxon>
        <taxon>Bacillales</taxon>
        <taxon>Paenibacillaceae</taxon>
        <taxon>Paenibacillus</taxon>
    </lineage>
</organism>
<name>A0ABR8SXD8_9BACL</name>